<feature type="transmembrane region" description="Helical" evidence="9">
    <location>
        <begin position="124"/>
        <end position="141"/>
    </location>
</feature>
<keyword evidence="5 9" id="KW-0812">Transmembrane</keyword>
<dbReference type="GO" id="GO:0016020">
    <property type="term" value="C:membrane"/>
    <property type="evidence" value="ECO:0007669"/>
    <property type="project" value="UniProtKB-SubCell"/>
</dbReference>
<evidence type="ECO:0000313" key="12">
    <source>
        <dbReference type="Proteomes" id="UP001187531"/>
    </source>
</evidence>
<dbReference type="PANTHER" id="PTHR43731">
    <property type="entry name" value="RHOMBOID PROTEASE"/>
    <property type="match status" value="1"/>
</dbReference>
<dbReference type="Pfam" id="PF01694">
    <property type="entry name" value="Rhomboid"/>
    <property type="match status" value="1"/>
</dbReference>
<dbReference type="InterPro" id="IPR035952">
    <property type="entry name" value="Rhomboid-like_sf"/>
</dbReference>
<evidence type="ECO:0000256" key="8">
    <source>
        <dbReference type="ARBA" id="ARBA00023136"/>
    </source>
</evidence>
<evidence type="ECO:0000256" key="3">
    <source>
        <dbReference type="ARBA" id="ARBA00009045"/>
    </source>
</evidence>
<dbReference type="EMBL" id="JAVRJZ010000014">
    <property type="protein sequence ID" value="KAK2713567.1"/>
    <property type="molecule type" value="Genomic_DNA"/>
</dbReference>
<dbReference type="InterPro" id="IPR050925">
    <property type="entry name" value="Rhomboid_protease_S54"/>
</dbReference>
<keyword evidence="6" id="KW-0378">Hydrolase</keyword>
<evidence type="ECO:0000256" key="7">
    <source>
        <dbReference type="ARBA" id="ARBA00022989"/>
    </source>
</evidence>
<reference evidence="11" key="1">
    <citation type="submission" date="2023-07" db="EMBL/GenBank/DDBJ databases">
        <title>Chromosome-level genome assembly of Artemia franciscana.</title>
        <authorList>
            <person name="Jo E."/>
        </authorList>
    </citation>
    <scope>NUCLEOTIDE SEQUENCE</scope>
    <source>
        <tissue evidence="11">Whole body</tissue>
    </source>
</reference>
<evidence type="ECO:0000256" key="5">
    <source>
        <dbReference type="ARBA" id="ARBA00022692"/>
    </source>
</evidence>
<evidence type="ECO:0000256" key="1">
    <source>
        <dbReference type="ARBA" id="ARBA00000156"/>
    </source>
</evidence>
<evidence type="ECO:0000313" key="11">
    <source>
        <dbReference type="EMBL" id="KAK2713567.1"/>
    </source>
</evidence>
<proteinExistence type="inferred from homology"/>
<dbReference type="PANTHER" id="PTHR43731:SF14">
    <property type="entry name" value="PRESENILIN-ASSOCIATED RHOMBOID-LIKE PROTEIN, MITOCHONDRIAL"/>
    <property type="match status" value="1"/>
</dbReference>
<dbReference type="EC" id="3.4.21.105" evidence="4"/>
<evidence type="ECO:0000259" key="10">
    <source>
        <dbReference type="Pfam" id="PF01694"/>
    </source>
</evidence>
<keyword evidence="7 9" id="KW-1133">Transmembrane helix</keyword>
<organism evidence="11 12">
    <name type="scientific">Artemia franciscana</name>
    <name type="common">Brine shrimp</name>
    <name type="synonym">Artemia sanfranciscana</name>
    <dbReference type="NCBI Taxonomy" id="6661"/>
    <lineage>
        <taxon>Eukaryota</taxon>
        <taxon>Metazoa</taxon>
        <taxon>Ecdysozoa</taxon>
        <taxon>Arthropoda</taxon>
        <taxon>Crustacea</taxon>
        <taxon>Branchiopoda</taxon>
        <taxon>Anostraca</taxon>
        <taxon>Artemiidae</taxon>
        <taxon>Artemia</taxon>
    </lineage>
</organism>
<evidence type="ECO:0000256" key="4">
    <source>
        <dbReference type="ARBA" id="ARBA00013039"/>
    </source>
</evidence>
<keyword evidence="12" id="KW-1185">Reference proteome</keyword>
<dbReference type="AlphaFoldDB" id="A0AA88HZG5"/>
<feature type="transmembrane region" description="Helical" evidence="9">
    <location>
        <begin position="255"/>
        <end position="281"/>
    </location>
</feature>
<dbReference type="FunFam" id="1.20.1540.10:FF:000012">
    <property type="entry name" value="Rhomboid family protein"/>
    <property type="match status" value="1"/>
</dbReference>
<keyword evidence="8 9" id="KW-0472">Membrane</keyword>
<feature type="transmembrane region" description="Helical" evidence="9">
    <location>
        <begin position="230"/>
        <end position="249"/>
    </location>
</feature>
<evidence type="ECO:0000256" key="6">
    <source>
        <dbReference type="ARBA" id="ARBA00022801"/>
    </source>
</evidence>
<dbReference type="Gene3D" id="1.20.1540.10">
    <property type="entry name" value="Rhomboid-like"/>
    <property type="match status" value="1"/>
</dbReference>
<dbReference type="Proteomes" id="UP001187531">
    <property type="component" value="Unassembled WGS sequence"/>
</dbReference>
<gene>
    <name evidence="11" type="ORF">QYM36_009446</name>
</gene>
<protein>
    <recommendedName>
        <fullName evidence="4">rhomboid protease</fullName>
        <ecNumber evidence="4">3.4.21.105</ecNumber>
    </recommendedName>
</protein>
<dbReference type="InterPro" id="IPR022764">
    <property type="entry name" value="Peptidase_S54_rhomboid_dom"/>
</dbReference>
<evidence type="ECO:0000256" key="9">
    <source>
        <dbReference type="SAM" id="Phobius"/>
    </source>
</evidence>
<evidence type="ECO:0000256" key="2">
    <source>
        <dbReference type="ARBA" id="ARBA00004141"/>
    </source>
</evidence>
<comment type="similarity">
    <text evidence="3">Belongs to the peptidase S54 family.</text>
</comment>
<dbReference type="SUPFAM" id="SSF144091">
    <property type="entry name" value="Rhomboid-like"/>
    <property type="match status" value="1"/>
</dbReference>
<name>A0AA88HZG5_ARTSF</name>
<comment type="catalytic activity">
    <reaction evidence="1">
        <text>Cleaves type-1 transmembrane domains using a catalytic dyad composed of serine and histidine that are contributed by different transmembrane domains.</text>
        <dbReference type="EC" id="3.4.21.105"/>
    </reaction>
</comment>
<dbReference type="GO" id="GO:0004252">
    <property type="term" value="F:serine-type endopeptidase activity"/>
    <property type="evidence" value="ECO:0007669"/>
    <property type="project" value="InterPro"/>
</dbReference>
<comment type="subcellular location">
    <subcellularLocation>
        <location evidence="2">Membrane</location>
        <topology evidence="2">Multi-pass membrane protein</topology>
    </subcellularLocation>
</comment>
<comment type="caution">
    <text evidence="11">The sequence shown here is derived from an EMBL/GenBank/DDBJ whole genome shotgun (WGS) entry which is preliminary data.</text>
</comment>
<accession>A0AA88HZG5</accession>
<feature type="transmembrane region" description="Helical" evidence="9">
    <location>
        <begin position="58"/>
        <end position="77"/>
    </location>
</feature>
<sequence>MSILASQWHRCRTILTQVPVRSIRIQPRPGGKTNGFHPRKVIQEMSVSPEKNQVLKPFLFTVGVCTTSYIGATLWQYEDLRSSGKLIFQANRESLAEWIGRQKRGRFREEVHQWWNSVPANEKVFYPILFLNAVVFLAWKVKRWHIPMTEWFCANPVGRAVCWPLFLSTFSHYSLLHLGLNMYCLRSFTYPAVHSLGQEQFLGLYISGGVVASFMSHLHKVATNQKVLSLGASGAILSIFAFMCCQMPNSKLELVFLPGFSFTAQTALMGAIGLDVAGLLFRWKLFDHAAHLGGSLFGFFWYKYGDDIWSRRGPIIRWWHDLRENFNNR</sequence>
<dbReference type="GO" id="GO:0006465">
    <property type="term" value="P:signal peptide processing"/>
    <property type="evidence" value="ECO:0007669"/>
    <property type="project" value="TreeGrafter"/>
</dbReference>
<feature type="domain" description="Peptidase S54 rhomboid" evidence="10">
    <location>
        <begin position="162"/>
        <end position="301"/>
    </location>
</feature>